<organism evidence="1 2">
    <name type="scientific">Streptococcus sanguinis SK355</name>
    <dbReference type="NCBI Taxonomy" id="888816"/>
    <lineage>
        <taxon>Bacteria</taxon>
        <taxon>Bacillati</taxon>
        <taxon>Bacillota</taxon>
        <taxon>Bacilli</taxon>
        <taxon>Lactobacillales</taxon>
        <taxon>Streptococcaceae</taxon>
        <taxon>Streptococcus</taxon>
    </lineage>
</organism>
<accession>F3UT69</accession>
<sequence>MQKHLEDDLGDGKGRSIDISLIEVLPFWLGWGRKNHLKQRFFQEGFSLFTESIV</sequence>
<dbReference type="STRING" id="888816.HMPREF9389_2027"/>
<dbReference type="Proteomes" id="UP000005589">
    <property type="component" value="Unassembled WGS sequence"/>
</dbReference>
<proteinExistence type="predicted"/>
<dbReference type="HOGENOM" id="CLU_3048601_0_0_9"/>
<name>F3UT69_STRSA</name>
<dbReference type="AlphaFoldDB" id="F3UT69"/>
<protein>
    <submittedName>
        <fullName evidence="1">Uncharacterized protein</fullName>
    </submittedName>
</protein>
<evidence type="ECO:0000313" key="2">
    <source>
        <dbReference type="Proteomes" id="UP000005589"/>
    </source>
</evidence>
<dbReference type="EMBL" id="AFFN01000029">
    <property type="protein sequence ID" value="EGJ37290.1"/>
    <property type="molecule type" value="Genomic_DNA"/>
</dbReference>
<gene>
    <name evidence="1" type="ORF">HMPREF9389_2027</name>
</gene>
<comment type="caution">
    <text evidence="1">The sequence shown here is derived from an EMBL/GenBank/DDBJ whole genome shotgun (WGS) entry which is preliminary data.</text>
</comment>
<evidence type="ECO:0000313" key="1">
    <source>
        <dbReference type="EMBL" id="EGJ37290.1"/>
    </source>
</evidence>
<reference evidence="1 2" key="1">
    <citation type="submission" date="2011-03" db="EMBL/GenBank/DDBJ databases">
        <authorList>
            <person name="Muzny D."/>
            <person name="Qin X."/>
            <person name="Deng J."/>
            <person name="Jiang H."/>
            <person name="Liu Y."/>
            <person name="Qu J."/>
            <person name="Song X.-Z."/>
            <person name="Zhang L."/>
            <person name="Thornton R."/>
            <person name="Coyle M."/>
            <person name="Francisco L."/>
            <person name="Jackson L."/>
            <person name="Javaid M."/>
            <person name="Korchina V."/>
            <person name="Kovar C."/>
            <person name="Mata R."/>
            <person name="Mathew T."/>
            <person name="Ngo R."/>
            <person name="Nguyen L."/>
            <person name="Nguyen N."/>
            <person name="Okwuonu G."/>
            <person name="Ongeri F."/>
            <person name="Pham C."/>
            <person name="Simmons D."/>
            <person name="Wilczek-Boney K."/>
            <person name="Hale W."/>
            <person name="Jakkamsetti A."/>
            <person name="Pham P."/>
            <person name="Ruth R."/>
            <person name="San Lucas F."/>
            <person name="Warren J."/>
            <person name="Zhang J."/>
            <person name="Zhao Z."/>
            <person name="Zhou C."/>
            <person name="Zhu D."/>
            <person name="Lee S."/>
            <person name="Bess C."/>
            <person name="Blankenburg K."/>
            <person name="Forbes L."/>
            <person name="Fu Q."/>
            <person name="Gubbala S."/>
            <person name="Hirani K."/>
            <person name="Jayaseelan J.C."/>
            <person name="Lara F."/>
            <person name="Munidasa M."/>
            <person name="Palculict T."/>
            <person name="Patil S."/>
            <person name="Pu L.-L."/>
            <person name="Saada N."/>
            <person name="Tang L."/>
            <person name="Weissenberger G."/>
            <person name="Zhu Y."/>
            <person name="Hemphill L."/>
            <person name="Shang Y."/>
            <person name="Youmans B."/>
            <person name="Ayvaz T."/>
            <person name="Ross M."/>
            <person name="Santibanez J."/>
            <person name="Aqrawi P."/>
            <person name="Gross S."/>
            <person name="Joshi V."/>
            <person name="Fowler G."/>
            <person name="Nazareth L."/>
            <person name="Reid J."/>
            <person name="Worley K."/>
            <person name="Petrosino J."/>
            <person name="Highlander S."/>
            <person name="Gibbs R."/>
        </authorList>
    </citation>
    <scope>NUCLEOTIDE SEQUENCE [LARGE SCALE GENOMIC DNA]</scope>
    <source>
        <strain evidence="1 2">SK355</strain>
    </source>
</reference>